<name>A0AA36JNF3_9DINO</name>
<evidence type="ECO:0000313" key="1">
    <source>
        <dbReference type="EMBL" id="CAJ1409420.1"/>
    </source>
</evidence>
<protein>
    <submittedName>
        <fullName evidence="1">Uncharacterized protein</fullName>
    </submittedName>
</protein>
<evidence type="ECO:0000313" key="2">
    <source>
        <dbReference type="Proteomes" id="UP001178507"/>
    </source>
</evidence>
<gene>
    <name evidence="1" type="ORF">EVOR1521_LOCUS30519</name>
</gene>
<keyword evidence="2" id="KW-1185">Reference proteome</keyword>
<organism evidence="1 2">
    <name type="scientific">Effrenium voratum</name>
    <dbReference type="NCBI Taxonomy" id="2562239"/>
    <lineage>
        <taxon>Eukaryota</taxon>
        <taxon>Sar</taxon>
        <taxon>Alveolata</taxon>
        <taxon>Dinophyceae</taxon>
        <taxon>Suessiales</taxon>
        <taxon>Symbiodiniaceae</taxon>
        <taxon>Effrenium</taxon>
    </lineage>
</organism>
<dbReference type="AlphaFoldDB" id="A0AA36JNF3"/>
<sequence length="185" mass="20259">MAVVQAKEAKESGEEPFSEVLDQPLLLAHGLRSAAAHAALTLPGDFSGEDLETIFHSYSDEPQVRRVLSDMQQQHEACLEGVMLPGENCWLAHDRARDAEAILRVLRDLGSRRASKLAQLDQVKGGLGPAMMRCCEEAEEEFWAEKFPGNEIAKLSFGPAVATFLANASFKDRCSQLETELAGQC</sequence>
<comment type="caution">
    <text evidence="1">The sequence shown here is derived from an EMBL/GenBank/DDBJ whole genome shotgun (WGS) entry which is preliminary data.</text>
</comment>
<dbReference type="Proteomes" id="UP001178507">
    <property type="component" value="Unassembled WGS sequence"/>
</dbReference>
<reference evidence="1" key="1">
    <citation type="submission" date="2023-08" db="EMBL/GenBank/DDBJ databases">
        <authorList>
            <person name="Chen Y."/>
            <person name="Shah S."/>
            <person name="Dougan E. K."/>
            <person name="Thang M."/>
            <person name="Chan C."/>
        </authorList>
    </citation>
    <scope>NUCLEOTIDE SEQUENCE</scope>
</reference>
<dbReference type="EMBL" id="CAUJNA010003768">
    <property type="protein sequence ID" value="CAJ1409420.1"/>
    <property type="molecule type" value="Genomic_DNA"/>
</dbReference>
<accession>A0AA36JNF3</accession>
<proteinExistence type="predicted"/>